<protein>
    <submittedName>
        <fullName evidence="5">Metalloregulator ArsR/SmtB family transcription factor</fullName>
    </submittedName>
</protein>
<dbReference type="InterPro" id="IPR036390">
    <property type="entry name" value="WH_DNA-bd_sf"/>
</dbReference>
<dbReference type="SMART" id="SM00418">
    <property type="entry name" value="HTH_ARSR"/>
    <property type="match status" value="1"/>
</dbReference>
<dbReference type="Gene3D" id="1.10.10.10">
    <property type="entry name" value="Winged helix-like DNA-binding domain superfamily/Winged helix DNA-binding domain"/>
    <property type="match status" value="1"/>
</dbReference>
<keyword evidence="1" id="KW-0805">Transcription regulation</keyword>
<evidence type="ECO:0000313" key="6">
    <source>
        <dbReference type="Proteomes" id="UP001165653"/>
    </source>
</evidence>
<accession>A0ABT3G3X6</accession>
<dbReference type="NCBIfam" id="NF033788">
    <property type="entry name" value="HTH_metalloreg"/>
    <property type="match status" value="1"/>
</dbReference>
<dbReference type="CDD" id="cd00090">
    <property type="entry name" value="HTH_ARSR"/>
    <property type="match status" value="1"/>
</dbReference>
<organism evidence="5 6">
    <name type="scientific">Luteolibacter rhizosphaerae</name>
    <dbReference type="NCBI Taxonomy" id="2989719"/>
    <lineage>
        <taxon>Bacteria</taxon>
        <taxon>Pseudomonadati</taxon>
        <taxon>Verrucomicrobiota</taxon>
        <taxon>Verrucomicrobiia</taxon>
        <taxon>Verrucomicrobiales</taxon>
        <taxon>Verrucomicrobiaceae</taxon>
        <taxon>Luteolibacter</taxon>
    </lineage>
</organism>
<dbReference type="InterPro" id="IPR001845">
    <property type="entry name" value="HTH_ArsR_DNA-bd_dom"/>
</dbReference>
<dbReference type="InterPro" id="IPR036388">
    <property type="entry name" value="WH-like_DNA-bd_sf"/>
</dbReference>
<dbReference type="Proteomes" id="UP001165653">
    <property type="component" value="Unassembled WGS sequence"/>
</dbReference>
<evidence type="ECO:0000256" key="3">
    <source>
        <dbReference type="ARBA" id="ARBA00023163"/>
    </source>
</evidence>
<name>A0ABT3G3X6_9BACT</name>
<evidence type="ECO:0000256" key="2">
    <source>
        <dbReference type="ARBA" id="ARBA00023125"/>
    </source>
</evidence>
<dbReference type="Pfam" id="PF01022">
    <property type="entry name" value="HTH_5"/>
    <property type="match status" value="1"/>
</dbReference>
<dbReference type="RefSeq" id="WP_264514081.1">
    <property type="nucleotide sequence ID" value="NZ_JAPDDR010000006.1"/>
</dbReference>
<dbReference type="EMBL" id="JAPDDR010000006">
    <property type="protein sequence ID" value="MCW1914548.1"/>
    <property type="molecule type" value="Genomic_DNA"/>
</dbReference>
<keyword evidence="2" id="KW-0238">DNA-binding</keyword>
<evidence type="ECO:0000259" key="4">
    <source>
        <dbReference type="PROSITE" id="PS50987"/>
    </source>
</evidence>
<dbReference type="PRINTS" id="PR00778">
    <property type="entry name" value="HTHARSR"/>
</dbReference>
<proteinExistence type="predicted"/>
<sequence length="112" mass="12217">MKPYTHPALGDVSLPAVMQALSDPCRIEILRSLMDAGELACGDIPLDISKATVSHHFAVLREAGLVLTRTEGTRCLNTVREEELEKRFPGLLGLVLREKSKKPAKRPSVQGA</sequence>
<gene>
    <name evidence="5" type="ORF">OJ996_13245</name>
</gene>
<dbReference type="InterPro" id="IPR011991">
    <property type="entry name" value="ArsR-like_HTH"/>
</dbReference>
<reference evidence="5" key="1">
    <citation type="submission" date="2022-10" db="EMBL/GenBank/DDBJ databases">
        <title>Luteolibacter sp. GHJ8, whole genome shotgun sequencing project.</title>
        <authorList>
            <person name="Zhao G."/>
            <person name="Shen L."/>
        </authorList>
    </citation>
    <scope>NUCLEOTIDE SEQUENCE</scope>
    <source>
        <strain evidence="5">GHJ8</strain>
    </source>
</reference>
<dbReference type="SUPFAM" id="SSF46785">
    <property type="entry name" value="Winged helix' DNA-binding domain"/>
    <property type="match status" value="1"/>
</dbReference>
<keyword evidence="3" id="KW-0804">Transcription</keyword>
<dbReference type="InterPro" id="IPR051081">
    <property type="entry name" value="HTH_MetalResp_TranReg"/>
</dbReference>
<evidence type="ECO:0000256" key="1">
    <source>
        <dbReference type="ARBA" id="ARBA00023015"/>
    </source>
</evidence>
<feature type="domain" description="HTH arsR-type" evidence="4">
    <location>
        <begin position="6"/>
        <end position="99"/>
    </location>
</feature>
<comment type="caution">
    <text evidence="5">The sequence shown here is derived from an EMBL/GenBank/DDBJ whole genome shotgun (WGS) entry which is preliminary data.</text>
</comment>
<dbReference type="PANTHER" id="PTHR33154:SF12">
    <property type="entry name" value="TRANSCRIPTIONAL REGULATORY PROTEIN"/>
    <property type="match status" value="1"/>
</dbReference>
<dbReference type="PANTHER" id="PTHR33154">
    <property type="entry name" value="TRANSCRIPTIONAL REGULATOR, ARSR FAMILY"/>
    <property type="match status" value="1"/>
</dbReference>
<keyword evidence="6" id="KW-1185">Reference proteome</keyword>
<evidence type="ECO:0000313" key="5">
    <source>
        <dbReference type="EMBL" id="MCW1914548.1"/>
    </source>
</evidence>
<dbReference type="PROSITE" id="PS50987">
    <property type="entry name" value="HTH_ARSR_2"/>
    <property type="match status" value="1"/>
</dbReference>